<proteinExistence type="inferred from homology"/>
<evidence type="ECO:0000259" key="2">
    <source>
        <dbReference type="Pfam" id="PF00582"/>
    </source>
</evidence>
<dbReference type="EMBL" id="JAWSTH010000033">
    <property type="protein sequence ID" value="MDW5595447.1"/>
    <property type="molecule type" value="Genomic_DNA"/>
</dbReference>
<dbReference type="CDD" id="cd00293">
    <property type="entry name" value="USP-like"/>
    <property type="match status" value="1"/>
</dbReference>
<dbReference type="Pfam" id="PF00582">
    <property type="entry name" value="Usp"/>
    <property type="match status" value="2"/>
</dbReference>
<dbReference type="PANTHER" id="PTHR46268">
    <property type="entry name" value="STRESS RESPONSE PROTEIN NHAX"/>
    <property type="match status" value="1"/>
</dbReference>
<feature type="domain" description="UspA" evidence="2">
    <location>
        <begin position="1"/>
        <end position="132"/>
    </location>
</feature>
<sequence>MRNLIVTGVDGCDGGKDAAALAVALAAGTDAEVLLTGVWQETLLPLPLLLGPQMRPLEEIERMLLTTRAELAPRGITRPLSDLSPARALRRTAREEHADLIVLGSTHAPRGHVRAGQCARQVIHDAPCAVAIAATGVHHEPFAVRRILVGIDGGVESDAALTAARGLARTLGAQLNVLTAGEVRLGDPDTELALAAAAADLVVVGSRHWGRRSRVVIGSIAERLMRDAPCSLMVVPRPAEEASDR</sequence>
<gene>
    <name evidence="3" type="ORF">R7226_13945</name>
</gene>
<comment type="caution">
    <text evidence="3">The sequence shown here is derived from an EMBL/GenBank/DDBJ whole genome shotgun (WGS) entry which is preliminary data.</text>
</comment>
<evidence type="ECO:0000313" key="4">
    <source>
        <dbReference type="Proteomes" id="UP001284601"/>
    </source>
</evidence>
<dbReference type="InterPro" id="IPR006016">
    <property type="entry name" value="UspA"/>
</dbReference>
<evidence type="ECO:0000313" key="3">
    <source>
        <dbReference type="EMBL" id="MDW5595447.1"/>
    </source>
</evidence>
<dbReference type="InterPro" id="IPR006015">
    <property type="entry name" value="Universal_stress_UspA"/>
</dbReference>
<reference evidence="4" key="1">
    <citation type="submission" date="2023-07" db="EMBL/GenBank/DDBJ databases">
        <title>Conexibacter stalactiti sp. nov., isolated from stalactites in a lava cave and emended description of the genus Conexibacter.</title>
        <authorList>
            <person name="Lee S.D."/>
        </authorList>
    </citation>
    <scope>NUCLEOTIDE SEQUENCE [LARGE SCALE GENOMIC DNA]</scope>
    <source>
        <strain evidence="4">KCTC 39840</strain>
    </source>
</reference>
<dbReference type="SUPFAM" id="SSF52402">
    <property type="entry name" value="Adenine nucleotide alpha hydrolases-like"/>
    <property type="match status" value="2"/>
</dbReference>
<dbReference type="Gene3D" id="3.40.50.12370">
    <property type="match status" value="2"/>
</dbReference>
<keyword evidence="4" id="KW-1185">Reference proteome</keyword>
<accession>A0ABU4HRY2</accession>
<comment type="similarity">
    <text evidence="1">Belongs to the universal stress protein A family.</text>
</comment>
<dbReference type="PANTHER" id="PTHR46268:SF6">
    <property type="entry name" value="UNIVERSAL STRESS PROTEIN UP12"/>
    <property type="match status" value="1"/>
</dbReference>
<organism evidence="3 4">
    <name type="scientific">Conexibacter stalactiti</name>
    <dbReference type="NCBI Taxonomy" id="1940611"/>
    <lineage>
        <taxon>Bacteria</taxon>
        <taxon>Bacillati</taxon>
        <taxon>Actinomycetota</taxon>
        <taxon>Thermoleophilia</taxon>
        <taxon>Solirubrobacterales</taxon>
        <taxon>Conexibacteraceae</taxon>
        <taxon>Conexibacter</taxon>
    </lineage>
</organism>
<dbReference type="RefSeq" id="WP_318597783.1">
    <property type="nucleotide sequence ID" value="NZ_JAWSTH010000033.1"/>
</dbReference>
<evidence type="ECO:0000256" key="1">
    <source>
        <dbReference type="ARBA" id="ARBA00008791"/>
    </source>
</evidence>
<protein>
    <submittedName>
        <fullName evidence="3">Universal stress protein</fullName>
    </submittedName>
</protein>
<dbReference type="PRINTS" id="PR01438">
    <property type="entry name" value="UNVRSLSTRESS"/>
</dbReference>
<name>A0ABU4HRY2_9ACTN</name>
<dbReference type="Proteomes" id="UP001284601">
    <property type="component" value="Unassembled WGS sequence"/>
</dbReference>
<feature type="domain" description="UspA" evidence="2">
    <location>
        <begin position="182"/>
        <end position="236"/>
    </location>
</feature>